<feature type="domain" description="DUF4283" evidence="2">
    <location>
        <begin position="102"/>
        <end position="182"/>
    </location>
</feature>
<organism evidence="3 4">
    <name type="scientific">Solanum tuberosum</name>
    <name type="common">Potato</name>
    <dbReference type="NCBI Taxonomy" id="4113"/>
    <lineage>
        <taxon>Eukaryota</taxon>
        <taxon>Viridiplantae</taxon>
        <taxon>Streptophyta</taxon>
        <taxon>Embryophyta</taxon>
        <taxon>Tracheophyta</taxon>
        <taxon>Spermatophyta</taxon>
        <taxon>Magnoliopsida</taxon>
        <taxon>eudicotyledons</taxon>
        <taxon>Gunneridae</taxon>
        <taxon>Pentapetalae</taxon>
        <taxon>asterids</taxon>
        <taxon>lamiids</taxon>
        <taxon>Solanales</taxon>
        <taxon>Solanaceae</taxon>
        <taxon>Solanoideae</taxon>
        <taxon>Solaneae</taxon>
        <taxon>Solanum</taxon>
    </lineage>
</organism>
<dbReference type="Proteomes" id="UP000826656">
    <property type="component" value="Unassembled WGS sequence"/>
</dbReference>
<evidence type="ECO:0000313" key="4">
    <source>
        <dbReference type="Proteomes" id="UP000826656"/>
    </source>
</evidence>
<dbReference type="PANTHER" id="PTHR31286">
    <property type="entry name" value="GLYCINE-RICH CELL WALL STRUCTURAL PROTEIN 1.8-LIKE"/>
    <property type="match status" value="1"/>
</dbReference>
<dbReference type="InterPro" id="IPR040256">
    <property type="entry name" value="At4g02000-like"/>
</dbReference>
<name>A0ABQ7VWQ9_SOLTU</name>
<evidence type="ECO:0000259" key="2">
    <source>
        <dbReference type="Pfam" id="PF14111"/>
    </source>
</evidence>
<proteinExistence type="predicted"/>
<protein>
    <recommendedName>
        <fullName evidence="2">DUF4283 domain-containing protein</fullName>
    </recommendedName>
</protein>
<sequence>MEMDSDEESLNPPAPPDTGDTKEILGNHSMEEDLLTKTRKAVSFKDILTAPYSNIGEKQQTQYKDQAIDTIMEERTSSIQNIDDEEGIYLTEAEQQRIYKPWIYSIIIKIIGRKLNHQYLKKKLSTMWRVSEEIVLIDLGYDYYIVKIFKEENLQKTLQQGPWFVNGFFLSIKRWHPNFVTSEAKETKSAIWIRLPELPTEFYDHSILARIGKKLGKLVKTDVCTSEALRGRYRRICVEVLIDVPEKDYSEEITTLPKLQEHSSKLPNHEPTKSYCNTSNFSHNTRGTNFLCNLSPTPKPYSTLMAGNELAGTSSVIQCSGGGEASISSSTKPDLSSPSSLGGNENCHGNIQ</sequence>
<evidence type="ECO:0000313" key="3">
    <source>
        <dbReference type="EMBL" id="KAH0772931.1"/>
    </source>
</evidence>
<dbReference type="Pfam" id="PF14111">
    <property type="entry name" value="DUF4283"/>
    <property type="match status" value="1"/>
</dbReference>
<feature type="compositionally biased region" description="Low complexity" evidence="1">
    <location>
        <begin position="326"/>
        <end position="340"/>
    </location>
</feature>
<comment type="caution">
    <text evidence="3">The sequence shown here is derived from an EMBL/GenBank/DDBJ whole genome shotgun (WGS) entry which is preliminary data.</text>
</comment>
<accession>A0ABQ7VWQ9</accession>
<gene>
    <name evidence="3" type="ORF">KY290_010068</name>
</gene>
<evidence type="ECO:0000256" key="1">
    <source>
        <dbReference type="SAM" id="MobiDB-lite"/>
    </source>
</evidence>
<feature type="compositionally biased region" description="Polar residues" evidence="1">
    <location>
        <begin position="341"/>
        <end position="352"/>
    </location>
</feature>
<reference evidence="3 4" key="1">
    <citation type="journal article" date="2021" name="bioRxiv">
        <title>Chromosome-scale and haplotype-resolved genome assembly of a tetraploid potato cultivar.</title>
        <authorList>
            <person name="Sun H."/>
            <person name="Jiao W.-B."/>
            <person name="Krause K."/>
            <person name="Campoy J.A."/>
            <person name="Goel M."/>
            <person name="Folz-Donahue K."/>
            <person name="Kukat C."/>
            <person name="Huettel B."/>
            <person name="Schneeberger K."/>
        </authorList>
    </citation>
    <scope>NUCLEOTIDE SEQUENCE [LARGE SCALE GENOMIC DNA]</scope>
    <source>
        <strain evidence="3">SolTubOtavaFocal</strain>
        <tissue evidence="3">Leaves</tissue>
    </source>
</reference>
<feature type="region of interest" description="Disordered" evidence="1">
    <location>
        <begin position="322"/>
        <end position="352"/>
    </location>
</feature>
<keyword evidence="4" id="KW-1185">Reference proteome</keyword>
<dbReference type="PANTHER" id="PTHR31286:SF99">
    <property type="entry name" value="DUF4283 DOMAIN-CONTAINING PROTEIN"/>
    <property type="match status" value="1"/>
</dbReference>
<dbReference type="EMBL" id="JAIVGD010000005">
    <property type="protein sequence ID" value="KAH0772931.1"/>
    <property type="molecule type" value="Genomic_DNA"/>
</dbReference>
<feature type="region of interest" description="Disordered" evidence="1">
    <location>
        <begin position="1"/>
        <end position="24"/>
    </location>
</feature>
<dbReference type="InterPro" id="IPR025558">
    <property type="entry name" value="DUF4283"/>
</dbReference>